<dbReference type="VEuPathDB" id="ToxoDB:TGRUB_320760"/>
<keyword evidence="1" id="KW-0175">Coiled coil</keyword>
<reference evidence="3 4" key="1">
    <citation type="submission" date="2014-05" db="EMBL/GenBank/DDBJ databases">
        <authorList>
            <person name="Sibley D."/>
            <person name="Venepally P."/>
            <person name="Karamycheva S."/>
            <person name="Hadjithomas M."/>
            <person name="Khan A."/>
            <person name="Brunk B."/>
            <person name="Roos D."/>
            <person name="Caler E."/>
            <person name="Lorenzi H."/>
        </authorList>
    </citation>
    <scope>NUCLEOTIDE SEQUENCE [LARGE SCALE GENOMIC DNA]</scope>
    <source>
        <strain evidence="3 4">RUB</strain>
    </source>
</reference>
<proteinExistence type="predicted"/>
<organism evidence="3 4">
    <name type="scientific">Toxoplasma gondii RUB</name>
    <dbReference type="NCBI Taxonomy" id="935652"/>
    <lineage>
        <taxon>Eukaryota</taxon>
        <taxon>Sar</taxon>
        <taxon>Alveolata</taxon>
        <taxon>Apicomplexa</taxon>
        <taxon>Conoidasida</taxon>
        <taxon>Coccidia</taxon>
        <taxon>Eucoccidiorida</taxon>
        <taxon>Eimeriorina</taxon>
        <taxon>Sarcocystidae</taxon>
        <taxon>Toxoplasma</taxon>
    </lineage>
</organism>
<dbReference type="InterPro" id="IPR027267">
    <property type="entry name" value="AH/BAR_dom_sf"/>
</dbReference>
<dbReference type="AlphaFoldDB" id="A0A086LQ94"/>
<feature type="coiled-coil region" evidence="1">
    <location>
        <begin position="103"/>
        <end position="163"/>
    </location>
</feature>
<accession>A0A086LQ94</accession>
<dbReference type="Gene3D" id="1.20.1270.60">
    <property type="entry name" value="Arfaptin homology (AH) domain/BAR domain"/>
    <property type="match status" value="1"/>
</dbReference>
<dbReference type="Proteomes" id="UP000028834">
    <property type="component" value="Unassembled WGS sequence"/>
</dbReference>
<dbReference type="OrthoDB" id="328952at2759"/>
<gene>
    <name evidence="3" type="ORF">TGRUB_320760</name>
</gene>
<evidence type="ECO:0000256" key="1">
    <source>
        <dbReference type="SAM" id="Coils"/>
    </source>
</evidence>
<evidence type="ECO:0000256" key="2">
    <source>
        <dbReference type="SAM" id="MobiDB-lite"/>
    </source>
</evidence>
<comment type="caution">
    <text evidence="3">The sequence shown here is derived from an EMBL/GenBank/DDBJ whole genome shotgun (WGS) entry which is preliminary data.</text>
</comment>
<protein>
    <submittedName>
        <fullName evidence="3">Uncharacterized protein</fullName>
    </submittedName>
</protein>
<dbReference type="SUPFAM" id="SSF103657">
    <property type="entry name" value="BAR/IMD domain-like"/>
    <property type="match status" value="1"/>
</dbReference>
<name>A0A086LQ94_TOXGO</name>
<sequence>MGQGGSKKKGSIGAQLREQAKLIKRVQEYLKKLDKLFAEWEKTHRGISRATDSFFSAGTPYRDNAVAIMQHLKIFEKARADLRPQIVAVGQTAKELLKKAKSIEKLVEDRDQLSRKVTAHNKKLNRLKTRNSERPDPKTQQDILKAEEKLNAMTNQFKIKEMQAQFETNNAMNTKYLDAATLVHRSVLIAVTFLRVTTPEMLKAEGYLGVVQPKDTGVHPLGRSGSGQPVMFQLGGNPSISPDPIQSEMRPVSPSNGFGPIMPTAPNSPTHMGSSIRHGNEWGPSESPVAQQEGARGLNGVANGHSSSTTSPHDEVMGHSMDSTSCNEVFQHGILTQKYKEGMVQIAELRNPFDPEI</sequence>
<evidence type="ECO:0000313" key="3">
    <source>
        <dbReference type="EMBL" id="KFG58812.1"/>
    </source>
</evidence>
<evidence type="ECO:0000313" key="4">
    <source>
        <dbReference type="Proteomes" id="UP000028834"/>
    </source>
</evidence>
<feature type="region of interest" description="Disordered" evidence="2">
    <location>
        <begin position="266"/>
        <end position="321"/>
    </location>
</feature>
<dbReference type="EMBL" id="AFYV02002392">
    <property type="protein sequence ID" value="KFG58812.1"/>
    <property type="molecule type" value="Genomic_DNA"/>
</dbReference>